<sequence length="322" mass="35107">MSATLTDKWLRRLESDAGGLVRQCRREIVRRRVKILILDTGIDVRNVAFARASSRGLIKRVEDFADPGGDGLDLHGHGTHCAALLCRVAPEAEIYVAKVTRGAGTSSTPDPDLVAKAIKRAVTDWNVDIISLSLGFYENHRDLHDAIKLAYRHNSVIFAASCDNGTSDDITFPAREPGVICIHASNGYGQPLPLNPVPELGKNYTILGEEVESAWCCGPRGKITPAQASITKRRGGTSVATAIAAGVMALVLELAYQSPATQRLGPKALKCLQSYRGMDVVLDKMSKKTGDYRNIVPWTLLKARSDPIVTADYIRYLLEKAR</sequence>
<dbReference type="SUPFAM" id="SSF52743">
    <property type="entry name" value="Subtilisin-like"/>
    <property type="match status" value="1"/>
</dbReference>
<proteinExistence type="inferred from homology"/>
<dbReference type="GO" id="GO:0006508">
    <property type="term" value="P:proteolysis"/>
    <property type="evidence" value="ECO:0007669"/>
    <property type="project" value="UniProtKB-KW"/>
</dbReference>
<name>A0A1J7IYR0_9PEZI</name>
<dbReference type="Pfam" id="PF00082">
    <property type="entry name" value="Peptidase_S8"/>
    <property type="match status" value="1"/>
</dbReference>
<dbReference type="Gene3D" id="3.40.50.200">
    <property type="entry name" value="Peptidase S8/S53 domain"/>
    <property type="match status" value="1"/>
</dbReference>
<gene>
    <name evidence="7" type="ORF">CONLIGDRAFT_676707</name>
</gene>
<dbReference type="OrthoDB" id="206201at2759"/>
<evidence type="ECO:0000256" key="3">
    <source>
        <dbReference type="ARBA" id="ARBA00022801"/>
    </source>
</evidence>
<evidence type="ECO:0000256" key="2">
    <source>
        <dbReference type="ARBA" id="ARBA00022670"/>
    </source>
</evidence>
<evidence type="ECO:0000313" key="8">
    <source>
        <dbReference type="Proteomes" id="UP000182658"/>
    </source>
</evidence>
<dbReference type="EMBL" id="KV875094">
    <property type="protein sequence ID" value="OIW32887.1"/>
    <property type="molecule type" value="Genomic_DNA"/>
</dbReference>
<dbReference type="CDD" id="cd00306">
    <property type="entry name" value="Peptidases_S8_S53"/>
    <property type="match status" value="1"/>
</dbReference>
<dbReference type="GO" id="GO:0004252">
    <property type="term" value="F:serine-type endopeptidase activity"/>
    <property type="evidence" value="ECO:0007669"/>
    <property type="project" value="UniProtKB-UniRule"/>
</dbReference>
<comment type="similarity">
    <text evidence="1 5">Belongs to the peptidase S8 family.</text>
</comment>
<feature type="active site" description="Charge relay system" evidence="5">
    <location>
        <position position="39"/>
    </location>
</feature>
<keyword evidence="8" id="KW-1185">Reference proteome</keyword>
<dbReference type="AlphaFoldDB" id="A0A1J7IYR0"/>
<dbReference type="STRING" id="1408157.A0A1J7IYR0"/>
<dbReference type="Proteomes" id="UP000182658">
    <property type="component" value="Unassembled WGS sequence"/>
</dbReference>
<evidence type="ECO:0000313" key="7">
    <source>
        <dbReference type="EMBL" id="OIW32887.1"/>
    </source>
</evidence>
<dbReference type="PANTHER" id="PTHR43806">
    <property type="entry name" value="PEPTIDASE S8"/>
    <property type="match status" value="1"/>
</dbReference>
<dbReference type="PRINTS" id="PR00723">
    <property type="entry name" value="SUBTILISIN"/>
</dbReference>
<keyword evidence="4 5" id="KW-0720">Serine protease</keyword>
<evidence type="ECO:0000259" key="6">
    <source>
        <dbReference type="Pfam" id="PF00082"/>
    </source>
</evidence>
<protein>
    <submittedName>
        <fullName evidence="7">Subtilisin-like protein</fullName>
    </submittedName>
</protein>
<dbReference type="InterPro" id="IPR050131">
    <property type="entry name" value="Peptidase_S8_subtilisin-like"/>
</dbReference>
<feature type="active site" description="Charge relay system" evidence="5">
    <location>
        <position position="77"/>
    </location>
</feature>
<evidence type="ECO:0000256" key="1">
    <source>
        <dbReference type="ARBA" id="ARBA00011073"/>
    </source>
</evidence>
<dbReference type="PROSITE" id="PS51892">
    <property type="entry name" value="SUBTILASE"/>
    <property type="match status" value="1"/>
</dbReference>
<dbReference type="PANTHER" id="PTHR43806:SF11">
    <property type="entry name" value="CEREVISIN-RELATED"/>
    <property type="match status" value="1"/>
</dbReference>
<evidence type="ECO:0000256" key="4">
    <source>
        <dbReference type="ARBA" id="ARBA00022825"/>
    </source>
</evidence>
<feature type="domain" description="Peptidase S8/S53" evidence="6">
    <location>
        <begin position="32"/>
        <end position="258"/>
    </location>
</feature>
<dbReference type="InterPro" id="IPR000209">
    <property type="entry name" value="Peptidase_S8/S53_dom"/>
</dbReference>
<accession>A0A1J7IYR0</accession>
<feature type="active site" description="Charge relay system" evidence="5">
    <location>
        <position position="238"/>
    </location>
</feature>
<dbReference type="InParanoid" id="A0A1J7IYR0"/>
<dbReference type="InterPro" id="IPR015500">
    <property type="entry name" value="Peptidase_S8_subtilisin-rel"/>
</dbReference>
<organism evidence="7 8">
    <name type="scientific">Coniochaeta ligniaria NRRL 30616</name>
    <dbReference type="NCBI Taxonomy" id="1408157"/>
    <lineage>
        <taxon>Eukaryota</taxon>
        <taxon>Fungi</taxon>
        <taxon>Dikarya</taxon>
        <taxon>Ascomycota</taxon>
        <taxon>Pezizomycotina</taxon>
        <taxon>Sordariomycetes</taxon>
        <taxon>Sordariomycetidae</taxon>
        <taxon>Coniochaetales</taxon>
        <taxon>Coniochaetaceae</taxon>
        <taxon>Coniochaeta</taxon>
    </lineage>
</organism>
<keyword evidence="3 5" id="KW-0378">Hydrolase</keyword>
<reference evidence="7 8" key="1">
    <citation type="submission" date="2016-10" db="EMBL/GenBank/DDBJ databases">
        <title>Draft genome sequence of Coniochaeta ligniaria NRRL30616, a lignocellulolytic fungus for bioabatement of inhibitors in plant biomass hydrolysates.</title>
        <authorList>
            <consortium name="DOE Joint Genome Institute"/>
            <person name="Jimenez D.J."/>
            <person name="Hector R.E."/>
            <person name="Riley R."/>
            <person name="Sun H."/>
            <person name="Grigoriev I.V."/>
            <person name="Van Elsas J.D."/>
            <person name="Nichols N.N."/>
        </authorList>
    </citation>
    <scope>NUCLEOTIDE SEQUENCE [LARGE SCALE GENOMIC DNA]</scope>
    <source>
        <strain evidence="7 8">NRRL 30616</strain>
    </source>
</reference>
<evidence type="ECO:0000256" key="5">
    <source>
        <dbReference type="PROSITE-ProRule" id="PRU01240"/>
    </source>
</evidence>
<dbReference type="InterPro" id="IPR036852">
    <property type="entry name" value="Peptidase_S8/S53_dom_sf"/>
</dbReference>
<keyword evidence="2 5" id="KW-0645">Protease</keyword>